<evidence type="ECO:0000259" key="3">
    <source>
        <dbReference type="SMART" id="SM01086"/>
    </source>
</evidence>
<dbReference type="SMART" id="SM01086">
    <property type="entry name" value="ClpB_D2-small"/>
    <property type="match status" value="1"/>
</dbReference>
<dbReference type="EMBL" id="PFWY01000049">
    <property type="protein sequence ID" value="PJA41040.1"/>
    <property type="molecule type" value="Genomic_DNA"/>
</dbReference>
<keyword evidence="2" id="KW-0067">ATP-binding</keyword>
<reference evidence="5" key="1">
    <citation type="submission" date="2017-09" db="EMBL/GenBank/DDBJ databases">
        <title>Depth-based differentiation of microbial function through sediment-hosted aquifers and enrichment of novel symbionts in the deep terrestrial subsurface.</title>
        <authorList>
            <person name="Probst A.J."/>
            <person name="Ladd B."/>
            <person name="Jarett J.K."/>
            <person name="Geller-Mcgrath D.E."/>
            <person name="Sieber C.M.K."/>
            <person name="Emerson J.B."/>
            <person name="Anantharaman K."/>
            <person name="Thomas B.C."/>
            <person name="Malmstrom R."/>
            <person name="Stieglmeier M."/>
            <person name="Klingl A."/>
            <person name="Woyke T."/>
            <person name="Ryan C.M."/>
            <person name="Banfield J.F."/>
        </authorList>
    </citation>
    <scope>NUCLEOTIDE SEQUENCE [LARGE SCALE GENOMIC DNA]</scope>
</reference>
<evidence type="ECO:0000256" key="2">
    <source>
        <dbReference type="ARBA" id="ARBA00022840"/>
    </source>
</evidence>
<organism evidence="4 5">
    <name type="scientific">candidate division WWE3 bacterium CG_4_9_14_3_um_filter_34_6</name>
    <dbReference type="NCBI Taxonomy" id="1975079"/>
    <lineage>
        <taxon>Bacteria</taxon>
        <taxon>Katanobacteria</taxon>
    </lineage>
</organism>
<dbReference type="GO" id="GO:0005524">
    <property type="term" value="F:ATP binding"/>
    <property type="evidence" value="ECO:0007669"/>
    <property type="project" value="UniProtKB-KW"/>
</dbReference>
<dbReference type="GO" id="GO:0016887">
    <property type="term" value="F:ATP hydrolysis activity"/>
    <property type="evidence" value="ECO:0007669"/>
    <property type="project" value="TreeGrafter"/>
</dbReference>
<dbReference type="Gene3D" id="3.40.50.300">
    <property type="entry name" value="P-loop containing nucleotide triphosphate hydrolases"/>
    <property type="match status" value="1"/>
</dbReference>
<dbReference type="PANTHER" id="PTHR11638:SF18">
    <property type="entry name" value="HEAT SHOCK PROTEIN 104"/>
    <property type="match status" value="1"/>
</dbReference>
<dbReference type="GO" id="GO:0005737">
    <property type="term" value="C:cytoplasm"/>
    <property type="evidence" value="ECO:0007669"/>
    <property type="project" value="TreeGrafter"/>
</dbReference>
<comment type="caution">
    <text evidence="4">The sequence shown here is derived from an EMBL/GenBank/DDBJ whole genome shotgun (WGS) entry which is preliminary data.</text>
</comment>
<accession>A0A2M7X4H0</accession>
<dbReference type="GO" id="GO:0034605">
    <property type="term" value="P:cellular response to heat"/>
    <property type="evidence" value="ECO:0007669"/>
    <property type="project" value="TreeGrafter"/>
</dbReference>
<sequence length="129" mass="14556">MSERLQDALKSKFRPEFLNRIDDIVVFKPLGKDEIRHIVDIEIGKLSDLLIESDLQIELTLSAKNYLVDNGYSIEMGARPLKRLIQKEIENRVSEAIINGEAKNGSILVVDSNESGIIVMVKEEAKVFS</sequence>
<dbReference type="Proteomes" id="UP000230683">
    <property type="component" value="Unassembled WGS sequence"/>
</dbReference>
<keyword evidence="1" id="KW-0547">Nucleotide-binding</keyword>
<dbReference type="InterPro" id="IPR019489">
    <property type="entry name" value="Clp_ATPase_C"/>
</dbReference>
<dbReference type="PANTHER" id="PTHR11638">
    <property type="entry name" value="ATP-DEPENDENT CLP PROTEASE"/>
    <property type="match status" value="1"/>
</dbReference>
<feature type="domain" description="Clp ATPase C-terminal" evidence="3">
    <location>
        <begin position="30"/>
        <end position="119"/>
    </location>
</feature>
<gene>
    <name evidence="4" type="ORF">CO178_01020</name>
</gene>
<proteinExistence type="predicted"/>
<evidence type="ECO:0000313" key="4">
    <source>
        <dbReference type="EMBL" id="PJA41040.1"/>
    </source>
</evidence>
<dbReference type="Pfam" id="PF10431">
    <property type="entry name" value="ClpB_D2-small"/>
    <property type="match status" value="1"/>
</dbReference>
<dbReference type="AlphaFoldDB" id="A0A2M7X4H0"/>
<dbReference type="InterPro" id="IPR027417">
    <property type="entry name" value="P-loop_NTPase"/>
</dbReference>
<evidence type="ECO:0000256" key="1">
    <source>
        <dbReference type="ARBA" id="ARBA00022741"/>
    </source>
</evidence>
<dbReference type="SUPFAM" id="SSF52540">
    <property type="entry name" value="P-loop containing nucleoside triphosphate hydrolases"/>
    <property type="match status" value="1"/>
</dbReference>
<dbReference type="InterPro" id="IPR050130">
    <property type="entry name" value="ClpA_ClpB"/>
</dbReference>
<evidence type="ECO:0000313" key="5">
    <source>
        <dbReference type="Proteomes" id="UP000230683"/>
    </source>
</evidence>
<name>A0A2M7X4H0_UNCKA</name>
<dbReference type="Gene3D" id="1.10.8.60">
    <property type="match status" value="1"/>
</dbReference>
<protein>
    <recommendedName>
        <fullName evidence="3">Clp ATPase C-terminal domain-containing protein</fullName>
    </recommendedName>
</protein>